<evidence type="ECO:0000313" key="2">
    <source>
        <dbReference type="EMBL" id="SLM31977.1"/>
    </source>
</evidence>
<proteinExistence type="predicted"/>
<reference evidence="2 3" key="1">
    <citation type="submission" date="2017-03" db="EMBL/GenBank/DDBJ databases">
        <authorList>
            <person name="Afonso C.L."/>
            <person name="Miller P.J."/>
            <person name="Scott M.A."/>
            <person name="Spackman E."/>
            <person name="Goraichik I."/>
            <person name="Dimitrov K.M."/>
            <person name="Suarez D.L."/>
            <person name="Swayne D.E."/>
        </authorList>
    </citation>
    <scope>NUCLEOTIDE SEQUENCE [LARGE SCALE GENOMIC DNA]</scope>
    <source>
        <strain evidence="2">PRJEB14757</strain>
    </source>
</reference>
<feature type="signal peptide" evidence="1">
    <location>
        <begin position="1"/>
        <end position="21"/>
    </location>
</feature>
<feature type="chain" id="PRO_5012822696" evidence="1">
    <location>
        <begin position="22"/>
        <end position="702"/>
    </location>
</feature>
<dbReference type="SUPFAM" id="SSF48695">
    <property type="entry name" value="Multiheme cytochromes"/>
    <property type="match status" value="1"/>
</dbReference>
<dbReference type="Gene3D" id="2.60.40.1120">
    <property type="entry name" value="Carboxypeptidase-like, regulatory domain"/>
    <property type="match status" value="1"/>
</dbReference>
<dbReference type="AlphaFoldDB" id="A0A1W1HHK2"/>
<name>A0A1W1HHK2_9BACT</name>
<protein>
    <submittedName>
        <fullName evidence="2">Uncharacterized protein</fullName>
    </submittedName>
</protein>
<dbReference type="OrthoDB" id="9814800at2"/>
<dbReference type="EMBL" id="FWEV01000295">
    <property type="protein sequence ID" value="SLM31977.1"/>
    <property type="molecule type" value="Genomic_DNA"/>
</dbReference>
<dbReference type="SUPFAM" id="SSF49464">
    <property type="entry name" value="Carboxypeptidase regulatory domain-like"/>
    <property type="match status" value="1"/>
</dbReference>
<sequence>MHCLARIIIVAILCMASPTFQNNVQGETISGIVIDDKGIGVPDAVVSVQTMAIETITDSNGYFLLETDLEKEINLTAWASGFFISGPFTADRSDNSVTITLQPHSLDDNINYQWVSAHSQPDSEDNCQLCHSDYGNKNSLFPYDEWLQDAHSGSAQNPLFLSMYLGTDLDGNKSPLRQFAWDRDYGMIPLPPDPNEPYYGPGFKLDFPALDGNCATCHAPLSAVNEPYGVNPDDLTGVDTEGISCDFCHKIWSVDLNETTKLPGENMTGVLSYEFMRPMDGHQFFAGPLKDVAPGEDTYLPLQSESAFCAPCHYAVFGDTLVYNSYGEWLESPYSDPQSGQTCQECHMPLRGADHFAVMDKGGLTRDSNTLRSHRMTGVGDLEFMENALTMDVEANIEEAGLEVSVTLTNDNTGHHIPTGNPMRHMILVVNAFDEDGTLTLVNGPVIPEWCGDGDNEDDFAGLPGRAYAKVLEDTWSREYPTGSYWNSTKLVSDNRIAAFASDTTEYLFSADLEQDIWISAKLYYRRGFKKIMEQKGWKVPDMLIKESKLRLSPYMDQQDECITVPDTSLHFRVEPLSSPICSTLPSKMNPFGFGQLASGGTAMDVRISLECFTAKVDLFFAVIPPESITSEILFFCSDNTLKPFDGEWIPWRRDVSEPLDYTLFSNIDLSELSQGNYIFLLLVTPSGNIDQYYLWETIYSK</sequence>
<evidence type="ECO:0000256" key="1">
    <source>
        <dbReference type="SAM" id="SignalP"/>
    </source>
</evidence>
<dbReference type="STRING" id="1246637.MTBBW1_520004"/>
<accession>A0A1W1HHK2</accession>
<keyword evidence="1" id="KW-0732">Signal</keyword>
<evidence type="ECO:0000313" key="3">
    <source>
        <dbReference type="Proteomes" id="UP000191931"/>
    </source>
</evidence>
<keyword evidence="3" id="KW-1185">Reference proteome</keyword>
<dbReference type="Proteomes" id="UP000191931">
    <property type="component" value="Unassembled WGS sequence"/>
</dbReference>
<gene>
    <name evidence="2" type="ORF">MTBBW1_520004</name>
</gene>
<dbReference type="Gene3D" id="1.10.1130.10">
    <property type="entry name" value="Flavocytochrome C3, Chain A"/>
    <property type="match status" value="1"/>
</dbReference>
<dbReference type="InterPro" id="IPR036280">
    <property type="entry name" value="Multihaem_cyt_sf"/>
</dbReference>
<dbReference type="InterPro" id="IPR008969">
    <property type="entry name" value="CarboxyPept-like_regulatory"/>
</dbReference>
<organism evidence="2 3">
    <name type="scientific">Desulfamplus magnetovallimortis</name>
    <dbReference type="NCBI Taxonomy" id="1246637"/>
    <lineage>
        <taxon>Bacteria</taxon>
        <taxon>Pseudomonadati</taxon>
        <taxon>Thermodesulfobacteriota</taxon>
        <taxon>Desulfobacteria</taxon>
        <taxon>Desulfobacterales</taxon>
        <taxon>Desulfobacteraceae</taxon>
        <taxon>Desulfamplus</taxon>
    </lineage>
</organism>
<dbReference type="RefSeq" id="WP_080801323.1">
    <property type="nucleotide sequence ID" value="NZ_LT828542.1"/>
</dbReference>